<feature type="coiled-coil region" evidence="1">
    <location>
        <begin position="257"/>
        <end position="284"/>
    </location>
</feature>
<dbReference type="EMBL" id="VFSV01000102">
    <property type="protein sequence ID" value="TRD13893.1"/>
    <property type="molecule type" value="Genomic_DNA"/>
</dbReference>
<reference evidence="2 3" key="1">
    <citation type="submission" date="2019-06" db="EMBL/GenBank/DDBJ databases">
        <title>Paenimaribius caenipelagi gen. nov., sp. nov., isolated from a tidal flat.</title>
        <authorList>
            <person name="Yoon J.-H."/>
        </authorList>
    </citation>
    <scope>NUCLEOTIDE SEQUENCE [LARGE SCALE GENOMIC DNA]</scope>
    <source>
        <strain evidence="2 3">JBTF-M29</strain>
    </source>
</reference>
<dbReference type="InterPro" id="IPR054259">
    <property type="entry name" value="DUF6990"/>
</dbReference>
<protein>
    <submittedName>
        <fullName evidence="2">Uncharacterized protein</fullName>
    </submittedName>
</protein>
<sequence length="362" mass="41587">MSFDLLVFDSRLAPTKDEEFEDWYRSLVRWDQPEDNFDPKTSSPPLQNFFDHLGKTFPSMGWSNTGAHKPIRKEGSLARLTRRLFRWKRQPESAGELPEDFDEACFADYSFSKDAIYICFAWSVSEQALHATIEAALRARVGFYYVNANNARPIRRRQDLIALKNQILSASTRKFAKADLFKLLKEDGWLVTRDADDGSRSATRVEEDKVFQLFPRISHTSDGTTIDWGESVVPLKYLDAISVINDKTYNFYPLKFQNGTRLERKNLTREVARLELDVIVAKLREEDLSVALHETANLPLSSPGNAPLRLLAAKACRGEYFDLCEMRDKMKSGNRQGFVPYIKTEHLERAVKACVQLNEDLK</sequence>
<comment type="caution">
    <text evidence="2">The sequence shown here is derived from an EMBL/GenBank/DDBJ whole genome shotgun (WGS) entry which is preliminary data.</text>
</comment>
<organism evidence="2 3">
    <name type="scientific">Palleronia caenipelagi</name>
    <dbReference type="NCBI Taxonomy" id="2489174"/>
    <lineage>
        <taxon>Bacteria</taxon>
        <taxon>Pseudomonadati</taxon>
        <taxon>Pseudomonadota</taxon>
        <taxon>Alphaproteobacteria</taxon>
        <taxon>Rhodobacterales</taxon>
        <taxon>Roseobacteraceae</taxon>
        <taxon>Palleronia</taxon>
    </lineage>
</organism>
<evidence type="ECO:0000313" key="3">
    <source>
        <dbReference type="Proteomes" id="UP000318590"/>
    </source>
</evidence>
<dbReference type="OrthoDB" id="882812at2"/>
<dbReference type="Proteomes" id="UP000318590">
    <property type="component" value="Unassembled WGS sequence"/>
</dbReference>
<accession>A0A547PIE1</accession>
<keyword evidence="1" id="KW-0175">Coiled coil</keyword>
<evidence type="ECO:0000313" key="2">
    <source>
        <dbReference type="EMBL" id="TRD13893.1"/>
    </source>
</evidence>
<evidence type="ECO:0000256" key="1">
    <source>
        <dbReference type="SAM" id="Coils"/>
    </source>
</evidence>
<dbReference type="AlphaFoldDB" id="A0A547PIE1"/>
<dbReference type="Pfam" id="PF22499">
    <property type="entry name" value="DUF6990"/>
    <property type="match status" value="1"/>
</dbReference>
<dbReference type="RefSeq" id="WP_142836359.1">
    <property type="nucleotide sequence ID" value="NZ_VFSV01000102.1"/>
</dbReference>
<gene>
    <name evidence="2" type="ORF">FEV53_19775</name>
</gene>
<keyword evidence="3" id="KW-1185">Reference proteome</keyword>
<name>A0A547PIE1_9RHOB</name>
<proteinExistence type="predicted"/>